<dbReference type="Pfam" id="PF13439">
    <property type="entry name" value="Glyco_transf_4"/>
    <property type="match status" value="1"/>
</dbReference>
<evidence type="ECO:0000313" key="6">
    <source>
        <dbReference type="Proteomes" id="UP001062223"/>
    </source>
</evidence>
<dbReference type="Gene3D" id="3.40.50.2000">
    <property type="entry name" value="Glycogen Phosphorylase B"/>
    <property type="match status" value="2"/>
</dbReference>
<dbReference type="SUPFAM" id="SSF53756">
    <property type="entry name" value="UDP-Glycosyltransferase/glycogen phosphorylase"/>
    <property type="match status" value="1"/>
</dbReference>
<reference evidence="5" key="1">
    <citation type="submission" date="2022-09" db="EMBL/GenBank/DDBJ databases">
        <title>Taxonomy of Curtobacterium flaccumfaciens.</title>
        <authorList>
            <person name="Osdaghi E."/>
            <person name="Taghavi S.M."/>
            <person name="Hamidizade M."/>
            <person name="Abachi H."/>
            <person name="Fazliarab A."/>
            <person name="Baeyen S."/>
            <person name="Portier P."/>
            <person name="Van Vaerenbergh J."/>
            <person name="Jacques M.-A."/>
        </authorList>
    </citation>
    <scope>NUCLEOTIDE SEQUENCE</scope>
    <source>
        <strain evidence="5">AGQB46</strain>
    </source>
</reference>
<dbReference type="InterPro" id="IPR050194">
    <property type="entry name" value="Glycosyltransferase_grp1"/>
</dbReference>
<organism evidence="5 6">
    <name type="scientific">Curtobacterium poinsettiae</name>
    <dbReference type="NCBI Taxonomy" id="159612"/>
    <lineage>
        <taxon>Bacteria</taxon>
        <taxon>Bacillati</taxon>
        <taxon>Actinomycetota</taxon>
        <taxon>Actinomycetes</taxon>
        <taxon>Micrococcales</taxon>
        <taxon>Microbacteriaceae</taxon>
        <taxon>Curtobacterium</taxon>
    </lineage>
</organism>
<name>A0A9Q9P9X2_9MICO</name>
<keyword evidence="2" id="KW-0328">Glycosyltransferase</keyword>
<evidence type="ECO:0000256" key="3">
    <source>
        <dbReference type="ARBA" id="ARBA00022679"/>
    </source>
</evidence>
<dbReference type="InterPro" id="IPR028098">
    <property type="entry name" value="Glyco_trans_4-like_N"/>
</dbReference>
<keyword evidence="3" id="KW-0808">Transferase</keyword>
<protein>
    <recommendedName>
        <fullName evidence="1">D-inositol 3-phosphate glycosyltransferase</fullName>
    </recommendedName>
</protein>
<dbReference type="GO" id="GO:0016757">
    <property type="term" value="F:glycosyltransferase activity"/>
    <property type="evidence" value="ECO:0007669"/>
    <property type="project" value="UniProtKB-KW"/>
</dbReference>
<dbReference type="EMBL" id="CP106879">
    <property type="protein sequence ID" value="UYC81935.1"/>
    <property type="molecule type" value="Genomic_DNA"/>
</dbReference>
<evidence type="ECO:0000259" key="4">
    <source>
        <dbReference type="Pfam" id="PF13439"/>
    </source>
</evidence>
<evidence type="ECO:0000256" key="2">
    <source>
        <dbReference type="ARBA" id="ARBA00022676"/>
    </source>
</evidence>
<dbReference type="Pfam" id="PF13692">
    <property type="entry name" value="Glyco_trans_1_4"/>
    <property type="match status" value="1"/>
</dbReference>
<dbReference type="KEGG" id="cpoi:OE229_05580"/>
<evidence type="ECO:0000256" key="1">
    <source>
        <dbReference type="ARBA" id="ARBA00021292"/>
    </source>
</evidence>
<gene>
    <name evidence="5" type="ORF">OE229_05580</name>
</gene>
<dbReference type="GO" id="GO:1901137">
    <property type="term" value="P:carbohydrate derivative biosynthetic process"/>
    <property type="evidence" value="ECO:0007669"/>
    <property type="project" value="UniProtKB-ARBA"/>
</dbReference>
<feature type="domain" description="Glycosyltransferase subfamily 4-like N-terminal" evidence="4">
    <location>
        <begin position="15"/>
        <end position="166"/>
    </location>
</feature>
<dbReference type="PANTHER" id="PTHR45947">
    <property type="entry name" value="SULFOQUINOVOSYL TRANSFERASE SQD2"/>
    <property type="match status" value="1"/>
</dbReference>
<dbReference type="PANTHER" id="PTHR45947:SF3">
    <property type="entry name" value="SULFOQUINOVOSYL TRANSFERASE SQD2"/>
    <property type="match status" value="1"/>
</dbReference>
<accession>A0A9Q9P9X2</accession>
<sequence>MQEYVPAYRAPLFDRLAEVLAAEGDELTVFAGEPAGTLAQRRDGVRNRPWLRKIRQRELRLLGKRLTIRALPRDVWRADLIVVEQARRNLDVPLLLLWPRTARKTALWGHGADVVKVPSRFERLYSRLITRKAAWFFAYTPSGAEWAAEIGRDPRRTTTLYNSIDVGQLQEDLRSVHTATSAHQVCFIGGLDASKKISELIAIGEGVHRADPAFRLAVGGDGRLRGVVQSAADRLPWLDYRGPVSGRAKASMLRESELLLLPGRVGLTAIDSLAAGRPIVTLASSLHGPEFGYLEPGRTCVVSDGVDAAAHSVVMLLRDRQALATMQDSCRQASQKYSIENMAQYFHGGLKEAIRDDDE</sequence>
<dbReference type="RefSeq" id="WP_262136863.1">
    <property type="nucleotide sequence ID" value="NZ_CP106879.1"/>
</dbReference>
<dbReference type="Proteomes" id="UP001062223">
    <property type="component" value="Chromosome"/>
</dbReference>
<dbReference type="AlphaFoldDB" id="A0A9Q9P9X2"/>
<dbReference type="CDD" id="cd03801">
    <property type="entry name" value="GT4_PimA-like"/>
    <property type="match status" value="1"/>
</dbReference>
<evidence type="ECO:0000313" key="5">
    <source>
        <dbReference type="EMBL" id="UYC81935.1"/>
    </source>
</evidence>
<proteinExistence type="predicted"/>